<evidence type="ECO:0000313" key="4">
    <source>
        <dbReference type="Proteomes" id="UP001300745"/>
    </source>
</evidence>
<comment type="caution">
    <text evidence="3">The sequence shown here is derived from an EMBL/GenBank/DDBJ whole genome shotgun (WGS) entry which is preliminary data.</text>
</comment>
<protein>
    <submittedName>
        <fullName evidence="3">MaoC/PaaZ C-terminal domain-containing protein</fullName>
    </submittedName>
</protein>
<dbReference type="RefSeq" id="WP_265996614.1">
    <property type="nucleotide sequence ID" value="NZ_JAPJDN010000006.1"/>
</dbReference>
<dbReference type="Gene3D" id="3.10.129.10">
    <property type="entry name" value="Hotdog Thioesterase"/>
    <property type="match status" value="1"/>
</dbReference>
<dbReference type="Proteomes" id="UP001300745">
    <property type="component" value="Unassembled WGS sequence"/>
</dbReference>
<evidence type="ECO:0000313" key="3">
    <source>
        <dbReference type="EMBL" id="MCX2937049.1"/>
    </source>
</evidence>
<proteinExistence type="inferred from homology"/>
<dbReference type="InterPro" id="IPR029069">
    <property type="entry name" value="HotDog_dom_sf"/>
</dbReference>
<dbReference type="InterPro" id="IPR002539">
    <property type="entry name" value="MaoC-like_dom"/>
</dbReference>
<evidence type="ECO:0000259" key="2">
    <source>
        <dbReference type="Pfam" id="PF01575"/>
    </source>
</evidence>
<dbReference type="PANTHER" id="PTHR43841:SF3">
    <property type="entry name" value="(3R)-HYDROXYACYL-ACP DEHYDRATASE SUBUNIT HADB"/>
    <property type="match status" value="1"/>
</dbReference>
<sequence>MTTRLSSAAVTVGAALPDKSFGPQSHTDIVRYQGASGDFNPVHHDPEFAKKSGAPGVLSVGMLQAGYLGTYCVALFGPESVRRLAVRFAEQVWPGDELVCRGSVTAVDRTSDPGTAELELSIRRAGGGVAVSGTATVALAAIGTDGRSMT</sequence>
<dbReference type="Pfam" id="PF01575">
    <property type="entry name" value="MaoC_dehydratas"/>
    <property type="match status" value="1"/>
</dbReference>
<name>A0ABT3SC45_9MYCO</name>
<dbReference type="EMBL" id="JAPJDO010000006">
    <property type="protein sequence ID" value="MCX2937049.1"/>
    <property type="molecule type" value="Genomic_DNA"/>
</dbReference>
<organism evidence="3 4">
    <name type="scientific">Mycobacterium pinniadriaticum</name>
    <dbReference type="NCBI Taxonomy" id="2994102"/>
    <lineage>
        <taxon>Bacteria</taxon>
        <taxon>Bacillati</taxon>
        <taxon>Actinomycetota</taxon>
        <taxon>Actinomycetes</taxon>
        <taxon>Mycobacteriales</taxon>
        <taxon>Mycobacteriaceae</taxon>
        <taxon>Mycobacterium</taxon>
    </lineage>
</organism>
<dbReference type="PANTHER" id="PTHR43841">
    <property type="entry name" value="3-HYDROXYACYL-THIOESTER DEHYDRATASE HTDX-RELATED"/>
    <property type="match status" value="1"/>
</dbReference>
<evidence type="ECO:0000256" key="1">
    <source>
        <dbReference type="ARBA" id="ARBA00005254"/>
    </source>
</evidence>
<accession>A0ABT3SC45</accession>
<dbReference type="SUPFAM" id="SSF54637">
    <property type="entry name" value="Thioesterase/thiol ester dehydrase-isomerase"/>
    <property type="match status" value="1"/>
</dbReference>
<reference evidence="3 4" key="1">
    <citation type="submission" date="2022-11" db="EMBL/GenBank/DDBJ databases">
        <title>Mycobacterium sp. nov.</title>
        <authorList>
            <person name="Papic B."/>
            <person name="Spicic S."/>
            <person name="Duvnjak S."/>
        </authorList>
    </citation>
    <scope>NUCLEOTIDE SEQUENCE [LARGE SCALE GENOMIC DNA]</scope>
    <source>
        <strain evidence="3 4">CVI_P4</strain>
    </source>
</reference>
<comment type="similarity">
    <text evidence="1">Belongs to the enoyl-CoA hydratase/isomerase family.</text>
</comment>
<keyword evidence="4" id="KW-1185">Reference proteome</keyword>
<feature type="domain" description="MaoC-like" evidence="2">
    <location>
        <begin position="25"/>
        <end position="109"/>
    </location>
</feature>
<gene>
    <name evidence="3" type="ORF">ORI27_10075</name>
</gene>